<dbReference type="RefSeq" id="WP_338779770.1">
    <property type="nucleotide sequence ID" value="NZ_CP147407.1"/>
</dbReference>
<evidence type="ECO:0000313" key="1">
    <source>
        <dbReference type="EMBL" id="WXB97384.1"/>
    </source>
</evidence>
<evidence type="ECO:0000313" key="2">
    <source>
        <dbReference type="Proteomes" id="UP001377337"/>
    </source>
</evidence>
<protein>
    <submittedName>
        <fullName evidence="1">Uncharacterized protein</fullName>
    </submittedName>
</protein>
<sequence length="75" mass="9067">MLELLHFPNQHNFEYYERRLMDKPEPIEINAGSFTYQDKYGAYQLNPIKWAEELSHRNFLTEYGITTIVKYTYVS</sequence>
<dbReference type="Proteomes" id="UP001377337">
    <property type="component" value="Chromosome"/>
</dbReference>
<dbReference type="EMBL" id="CP147407">
    <property type="protein sequence ID" value="WXB97384.1"/>
    <property type="molecule type" value="Genomic_DNA"/>
</dbReference>
<proteinExistence type="predicted"/>
<name>A0ABZ2NIM6_9BACI</name>
<gene>
    <name evidence="1" type="ORF">WCV65_02455</name>
</gene>
<reference evidence="1 2" key="1">
    <citation type="submission" date="2024-02" db="EMBL/GenBank/DDBJ databases">
        <title>Seven novel Bacillus-like species.</title>
        <authorList>
            <person name="Liu G."/>
        </authorList>
    </citation>
    <scope>NUCLEOTIDE SEQUENCE [LARGE SCALE GENOMIC DNA]</scope>
    <source>
        <strain evidence="1 2">FJAT-52054</strain>
    </source>
</reference>
<keyword evidence="2" id="KW-1185">Reference proteome</keyword>
<organism evidence="1 2">
    <name type="scientific">Metabacillus sediminis</name>
    <dbReference type="NCBI Taxonomy" id="3117746"/>
    <lineage>
        <taxon>Bacteria</taxon>
        <taxon>Bacillati</taxon>
        <taxon>Bacillota</taxon>
        <taxon>Bacilli</taxon>
        <taxon>Bacillales</taxon>
        <taxon>Bacillaceae</taxon>
        <taxon>Metabacillus</taxon>
    </lineage>
</organism>
<accession>A0ABZ2NIM6</accession>